<dbReference type="AlphaFoldDB" id="A0A558AR98"/>
<evidence type="ECO:0000256" key="2">
    <source>
        <dbReference type="ARBA" id="ARBA00023015"/>
    </source>
</evidence>
<evidence type="ECO:0000259" key="6">
    <source>
        <dbReference type="Pfam" id="PF21715"/>
    </source>
</evidence>
<feature type="domain" description="CggR N-terminal DNA binding" evidence="6">
    <location>
        <begin position="20"/>
        <end position="89"/>
    </location>
</feature>
<comment type="caution">
    <text evidence="7">The sequence shown here is derived from an EMBL/GenBank/DDBJ whole genome shotgun (WGS) entry which is preliminary data.</text>
</comment>
<dbReference type="EMBL" id="VMSJ01000006">
    <property type="protein sequence ID" value="TVT26793.1"/>
    <property type="molecule type" value="Genomic_DNA"/>
</dbReference>
<dbReference type="PANTHER" id="PTHR34294:SF5">
    <property type="entry name" value="CENTRAL GLYCOLYTIC GENES REGULATOR"/>
    <property type="match status" value="1"/>
</dbReference>
<dbReference type="RefSeq" id="WP_145290755.1">
    <property type="nucleotide sequence ID" value="NZ_VMSJ01000006.1"/>
</dbReference>
<dbReference type="InterPro" id="IPR036390">
    <property type="entry name" value="WH_DNA-bd_sf"/>
</dbReference>
<evidence type="ECO:0000256" key="1">
    <source>
        <dbReference type="ARBA" id="ARBA00010466"/>
    </source>
</evidence>
<dbReference type="OrthoDB" id="9793820at2"/>
<dbReference type="Pfam" id="PF04198">
    <property type="entry name" value="Sugar-bind"/>
    <property type="match status" value="1"/>
</dbReference>
<protein>
    <submittedName>
        <fullName evidence="7">Uncharacterized protein</fullName>
    </submittedName>
</protein>
<evidence type="ECO:0000313" key="7">
    <source>
        <dbReference type="EMBL" id="TVT26793.1"/>
    </source>
</evidence>
<dbReference type="Gene3D" id="1.10.10.10">
    <property type="entry name" value="Winged helix-like DNA-binding domain superfamily/Winged helix DNA-binding domain"/>
    <property type="match status" value="1"/>
</dbReference>
<dbReference type="InterPro" id="IPR007324">
    <property type="entry name" value="Sugar-bd_dom_put"/>
</dbReference>
<dbReference type="InterPro" id="IPR037171">
    <property type="entry name" value="NagB/RpiA_transferase-like"/>
</dbReference>
<dbReference type="InterPro" id="IPR036388">
    <property type="entry name" value="WH-like_DNA-bd_sf"/>
</dbReference>
<evidence type="ECO:0000256" key="3">
    <source>
        <dbReference type="ARBA" id="ARBA00023125"/>
    </source>
</evidence>
<dbReference type="GO" id="GO:0003677">
    <property type="term" value="F:DNA binding"/>
    <property type="evidence" value="ECO:0007669"/>
    <property type="project" value="UniProtKB-KW"/>
</dbReference>
<evidence type="ECO:0000313" key="8">
    <source>
        <dbReference type="Proteomes" id="UP000315103"/>
    </source>
</evidence>
<comment type="similarity">
    <text evidence="1">Belongs to the SorC transcriptional regulatory family.</text>
</comment>
<keyword evidence="2" id="KW-0805">Transcription regulation</keyword>
<keyword evidence="8" id="KW-1185">Reference proteome</keyword>
<dbReference type="Pfam" id="PF21715">
    <property type="entry name" value="CggR_N"/>
    <property type="match status" value="1"/>
</dbReference>
<gene>
    <name evidence="7" type="ORF">FO441_12360</name>
</gene>
<proteinExistence type="inferred from homology"/>
<organism evidence="7 8">
    <name type="scientific">Salinicoccus cyprini</name>
    <dbReference type="NCBI Taxonomy" id="2493691"/>
    <lineage>
        <taxon>Bacteria</taxon>
        <taxon>Bacillati</taxon>
        <taxon>Bacillota</taxon>
        <taxon>Bacilli</taxon>
        <taxon>Bacillales</taxon>
        <taxon>Staphylococcaceae</taxon>
        <taxon>Salinicoccus</taxon>
    </lineage>
</organism>
<feature type="domain" description="Sugar-binding" evidence="5">
    <location>
        <begin position="95"/>
        <end position="337"/>
    </location>
</feature>
<dbReference type="Proteomes" id="UP000315103">
    <property type="component" value="Unassembled WGS sequence"/>
</dbReference>
<accession>A0A558AR98</accession>
<evidence type="ECO:0000259" key="5">
    <source>
        <dbReference type="Pfam" id="PF04198"/>
    </source>
</evidence>
<dbReference type="Gene3D" id="3.40.50.1360">
    <property type="match status" value="1"/>
</dbReference>
<dbReference type="GO" id="GO:0030246">
    <property type="term" value="F:carbohydrate binding"/>
    <property type="evidence" value="ECO:0007669"/>
    <property type="project" value="InterPro"/>
</dbReference>
<dbReference type="PANTHER" id="PTHR34294">
    <property type="entry name" value="TRANSCRIPTIONAL REGULATOR-RELATED"/>
    <property type="match status" value="1"/>
</dbReference>
<name>A0A558AR98_9STAP</name>
<evidence type="ECO:0000256" key="4">
    <source>
        <dbReference type="ARBA" id="ARBA00023163"/>
    </source>
</evidence>
<keyword evidence="3" id="KW-0238">DNA-binding</keyword>
<dbReference type="SUPFAM" id="SSF46785">
    <property type="entry name" value="Winged helix' DNA-binding domain"/>
    <property type="match status" value="1"/>
</dbReference>
<dbReference type="SUPFAM" id="SSF100950">
    <property type="entry name" value="NagB/RpiA/CoA transferase-like"/>
    <property type="match status" value="1"/>
</dbReference>
<dbReference type="InterPro" id="IPR048715">
    <property type="entry name" value="CggR_N"/>
</dbReference>
<dbReference type="InterPro" id="IPR051054">
    <property type="entry name" value="SorC_transcr_regulators"/>
</dbReference>
<sequence length="340" mass="37667">MWQKLLDIQKRIAPEIIMELQKRSSILKQIESHQPIGRRTLARQLNMTERVLRKEVDTLQNLDLIVIDKKGISISRAGIEVLQDLSPFMTTLDRRTDLARRLKEKYALQDFFIIRGDADDNPELQQALPKLMAEELQKMLFDGAVISVAGGSTMANVGNHLKPVNEHVLFVPARGGLGEEIGNQANSIASRLATAAGGEHKVLHAPDNVGENVFESLKAEPSVMEVAELNRKSHYVIHGIGEAFTMAHRRNVSRETLSELEEKEAVGEAFGYYFNACGDIVSKVRTIGLQLEDLESKQAILAVAGGSSKKEAVGAYMKIAPKNTVLFIDETIAQFLLDSK</sequence>
<keyword evidence="4" id="KW-0804">Transcription</keyword>
<reference evidence="7 8" key="1">
    <citation type="submission" date="2019-07" db="EMBL/GenBank/DDBJ databases">
        <title>Salinicoccus cyprini sp. nov., isolated from gastro-intestinal tract of mirror carp, Cyprinus carpio var. specularis, collected from Gobind Sagar Reservoir, Himachal Pradesh, India.</title>
        <authorList>
            <person name="Talwar C."/>
            <person name="Singh A.K."/>
            <person name="Lal R."/>
            <person name="Negi R.K."/>
        </authorList>
    </citation>
    <scope>NUCLEOTIDE SEQUENCE [LARGE SCALE GENOMIC DNA]</scope>
    <source>
        <strain evidence="7 8">CT19</strain>
    </source>
</reference>